<feature type="region of interest" description="Disordered" evidence="1">
    <location>
        <begin position="143"/>
        <end position="182"/>
    </location>
</feature>
<dbReference type="AlphaFoldDB" id="A0AAD9UD16"/>
<evidence type="ECO:0000313" key="3">
    <source>
        <dbReference type="Proteomes" id="UP001209878"/>
    </source>
</evidence>
<feature type="compositionally biased region" description="Basic and acidic residues" evidence="1">
    <location>
        <begin position="158"/>
        <end position="173"/>
    </location>
</feature>
<dbReference type="Proteomes" id="UP001209878">
    <property type="component" value="Unassembled WGS sequence"/>
</dbReference>
<dbReference type="EMBL" id="JAODUO010000249">
    <property type="protein sequence ID" value="KAK2184879.1"/>
    <property type="molecule type" value="Genomic_DNA"/>
</dbReference>
<name>A0AAD9UD16_RIDPI</name>
<comment type="caution">
    <text evidence="2">The sequence shown here is derived from an EMBL/GenBank/DDBJ whole genome shotgun (WGS) entry which is preliminary data.</text>
</comment>
<gene>
    <name evidence="2" type="ORF">NP493_249g02012</name>
</gene>
<reference evidence="2" key="1">
    <citation type="journal article" date="2023" name="Mol. Biol. Evol.">
        <title>Third-Generation Sequencing Reveals the Adaptive Role of the Epigenome in Three Deep-Sea Polychaetes.</title>
        <authorList>
            <person name="Perez M."/>
            <person name="Aroh O."/>
            <person name="Sun Y."/>
            <person name="Lan Y."/>
            <person name="Juniper S.K."/>
            <person name="Young C.R."/>
            <person name="Angers B."/>
            <person name="Qian P.Y."/>
        </authorList>
    </citation>
    <scope>NUCLEOTIDE SEQUENCE</scope>
    <source>
        <strain evidence="2">R07B-5</strain>
    </source>
</reference>
<evidence type="ECO:0000313" key="2">
    <source>
        <dbReference type="EMBL" id="KAK2184879.1"/>
    </source>
</evidence>
<protein>
    <submittedName>
        <fullName evidence="2">Uncharacterized protein</fullName>
    </submittedName>
</protein>
<accession>A0AAD9UD16</accession>
<organism evidence="2 3">
    <name type="scientific">Ridgeia piscesae</name>
    <name type="common">Tubeworm</name>
    <dbReference type="NCBI Taxonomy" id="27915"/>
    <lineage>
        <taxon>Eukaryota</taxon>
        <taxon>Metazoa</taxon>
        <taxon>Spiralia</taxon>
        <taxon>Lophotrochozoa</taxon>
        <taxon>Annelida</taxon>
        <taxon>Polychaeta</taxon>
        <taxon>Sedentaria</taxon>
        <taxon>Canalipalpata</taxon>
        <taxon>Sabellida</taxon>
        <taxon>Siboglinidae</taxon>
        <taxon>Ridgeia</taxon>
    </lineage>
</organism>
<keyword evidence="3" id="KW-1185">Reference proteome</keyword>
<evidence type="ECO:0000256" key="1">
    <source>
        <dbReference type="SAM" id="MobiDB-lite"/>
    </source>
</evidence>
<sequence>MTKNILAVLHHSVQHSKPEKQHQYCPADSWCGWHTDPHQQRRWSPTLPFPASLVTTVRPPVEASTAGGMSPWFDAEPERGVQPYPLAALPQGPLLWQQGDARSSNIGRAALERGCVITGSDDGCVGVHTVLGSDKDTKRLHSSFSTSSELVKRQRKATKLEKLTTESSKKQEGKTYSAGSFE</sequence>
<proteinExistence type="predicted"/>